<feature type="domain" description="GGDEF" evidence="3">
    <location>
        <begin position="185"/>
        <end position="316"/>
    </location>
</feature>
<comment type="caution">
    <text evidence="4">The sequence shown here is derived from an EMBL/GenBank/DDBJ whole genome shotgun (WGS) entry which is preliminary data.</text>
</comment>
<gene>
    <name evidence="4" type="ORF">ACFP85_01640</name>
</gene>
<sequence>MTSSNISTYQSSDTATTMALSAEHIIKALQSPVILLSPDGQVLNINNKAQALVGGPVTHLADVFMLSNQKQTLQTLYSRVLASTAAIPCKLVHARTNDIYTAVISSIRSNPDSRRPDAILLQFDTRLHGVTSKIMQLNQSIHEQAAIMRKLRNEGLHDTLTGLKNRRYVQSVLEMECRLATRHKSLACCALLDIDHFKSVNDTHGHNRGDDLLKALGRFLLSERRSSDIVGRWGGEEFVLYFHDTDIDQCFTLCDEIRQKINEGALSLEPPINCTVSIGITQLDSGDTLSELINRADCALYEAKESGRNKVCSARIEN</sequence>
<dbReference type="PANTHER" id="PTHR45138:SF9">
    <property type="entry name" value="DIGUANYLATE CYCLASE DGCM-RELATED"/>
    <property type="match status" value="1"/>
</dbReference>
<evidence type="ECO:0000259" key="3">
    <source>
        <dbReference type="PROSITE" id="PS50887"/>
    </source>
</evidence>
<name>A0ABW1XFS1_9ALTE</name>
<dbReference type="Proteomes" id="UP001596364">
    <property type="component" value="Unassembled WGS sequence"/>
</dbReference>
<organism evidence="4 5">
    <name type="scientific">Pseudobowmanella zhangzhouensis</name>
    <dbReference type="NCBI Taxonomy" id="1537679"/>
    <lineage>
        <taxon>Bacteria</taxon>
        <taxon>Pseudomonadati</taxon>
        <taxon>Pseudomonadota</taxon>
        <taxon>Gammaproteobacteria</taxon>
        <taxon>Alteromonadales</taxon>
        <taxon>Alteromonadaceae</taxon>
    </lineage>
</organism>
<dbReference type="EC" id="2.7.7.65" evidence="1"/>
<dbReference type="InterPro" id="IPR029787">
    <property type="entry name" value="Nucleotide_cyclase"/>
</dbReference>
<proteinExistence type="predicted"/>
<dbReference type="NCBIfam" id="TIGR00254">
    <property type="entry name" value="GGDEF"/>
    <property type="match status" value="1"/>
</dbReference>
<dbReference type="SMART" id="SM00267">
    <property type="entry name" value="GGDEF"/>
    <property type="match status" value="1"/>
</dbReference>
<evidence type="ECO:0000313" key="4">
    <source>
        <dbReference type="EMBL" id="MFC6438855.1"/>
    </source>
</evidence>
<comment type="catalytic activity">
    <reaction evidence="2">
        <text>2 GTP = 3',3'-c-di-GMP + 2 diphosphate</text>
        <dbReference type="Rhea" id="RHEA:24898"/>
        <dbReference type="ChEBI" id="CHEBI:33019"/>
        <dbReference type="ChEBI" id="CHEBI:37565"/>
        <dbReference type="ChEBI" id="CHEBI:58805"/>
        <dbReference type="EC" id="2.7.7.65"/>
    </reaction>
</comment>
<dbReference type="InterPro" id="IPR043128">
    <property type="entry name" value="Rev_trsase/Diguanyl_cyclase"/>
</dbReference>
<evidence type="ECO:0000256" key="1">
    <source>
        <dbReference type="ARBA" id="ARBA00012528"/>
    </source>
</evidence>
<dbReference type="Pfam" id="PF00990">
    <property type="entry name" value="GGDEF"/>
    <property type="match status" value="1"/>
</dbReference>
<dbReference type="EMBL" id="JBHSUS010000001">
    <property type="protein sequence ID" value="MFC6438855.1"/>
    <property type="molecule type" value="Genomic_DNA"/>
</dbReference>
<dbReference type="Gene3D" id="3.30.70.270">
    <property type="match status" value="1"/>
</dbReference>
<dbReference type="CDD" id="cd01949">
    <property type="entry name" value="GGDEF"/>
    <property type="match status" value="1"/>
</dbReference>
<keyword evidence="5" id="KW-1185">Reference proteome</keyword>
<dbReference type="PROSITE" id="PS50887">
    <property type="entry name" value="GGDEF"/>
    <property type="match status" value="1"/>
</dbReference>
<dbReference type="SUPFAM" id="SSF55073">
    <property type="entry name" value="Nucleotide cyclase"/>
    <property type="match status" value="1"/>
</dbReference>
<accession>A0ABW1XFS1</accession>
<evidence type="ECO:0000313" key="5">
    <source>
        <dbReference type="Proteomes" id="UP001596364"/>
    </source>
</evidence>
<reference evidence="5" key="1">
    <citation type="journal article" date="2019" name="Int. J. Syst. Evol. Microbiol.">
        <title>The Global Catalogue of Microorganisms (GCM) 10K type strain sequencing project: providing services to taxonomists for standard genome sequencing and annotation.</title>
        <authorList>
            <consortium name="The Broad Institute Genomics Platform"/>
            <consortium name="The Broad Institute Genome Sequencing Center for Infectious Disease"/>
            <person name="Wu L."/>
            <person name="Ma J."/>
        </authorList>
    </citation>
    <scope>NUCLEOTIDE SEQUENCE [LARGE SCALE GENOMIC DNA]</scope>
    <source>
        <strain evidence="5">CGMCC 1.16031</strain>
    </source>
</reference>
<protein>
    <recommendedName>
        <fullName evidence="1">diguanylate cyclase</fullName>
        <ecNumber evidence="1">2.7.7.65</ecNumber>
    </recommendedName>
</protein>
<dbReference type="InterPro" id="IPR050469">
    <property type="entry name" value="Diguanylate_Cyclase"/>
</dbReference>
<evidence type="ECO:0000256" key="2">
    <source>
        <dbReference type="ARBA" id="ARBA00034247"/>
    </source>
</evidence>
<dbReference type="InterPro" id="IPR000160">
    <property type="entry name" value="GGDEF_dom"/>
</dbReference>
<dbReference type="PANTHER" id="PTHR45138">
    <property type="entry name" value="REGULATORY COMPONENTS OF SENSORY TRANSDUCTION SYSTEM"/>
    <property type="match status" value="1"/>
</dbReference>
<dbReference type="RefSeq" id="WP_131258936.1">
    <property type="nucleotide sequence ID" value="NZ_JBHSUS010000001.1"/>
</dbReference>